<dbReference type="STRING" id="49186.SAMN05421647_103427"/>
<evidence type="ECO:0000313" key="1">
    <source>
        <dbReference type="EMBL" id="SIQ30231.1"/>
    </source>
</evidence>
<dbReference type="Proteomes" id="UP000186895">
    <property type="component" value="Unassembled WGS sequence"/>
</dbReference>
<proteinExistence type="predicted"/>
<dbReference type="AlphaFoldDB" id="A0A1N6RN51"/>
<accession>A0A1N6RN51</accession>
<reference evidence="1 2" key="1">
    <citation type="submission" date="2017-01" db="EMBL/GenBank/DDBJ databases">
        <authorList>
            <person name="Mah S.A."/>
            <person name="Swanson W.J."/>
            <person name="Moy G.W."/>
            <person name="Vacquier V.D."/>
        </authorList>
    </citation>
    <scope>NUCLEOTIDE SEQUENCE [LARGE SCALE GENOMIC DNA]</scope>
    <source>
        <strain evidence="1 2">DSM 7027</strain>
    </source>
</reference>
<name>A0A1N6RN51_9GAMM</name>
<dbReference type="EMBL" id="FTMN01000003">
    <property type="protein sequence ID" value="SIQ30231.1"/>
    <property type="molecule type" value="Genomic_DNA"/>
</dbReference>
<keyword evidence="2" id="KW-1185">Reference proteome</keyword>
<organism evidence="1 2">
    <name type="scientific">Marinobacterium stanieri</name>
    <dbReference type="NCBI Taxonomy" id="49186"/>
    <lineage>
        <taxon>Bacteria</taxon>
        <taxon>Pseudomonadati</taxon>
        <taxon>Pseudomonadota</taxon>
        <taxon>Gammaproteobacteria</taxon>
        <taxon>Oceanospirillales</taxon>
        <taxon>Oceanospirillaceae</taxon>
        <taxon>Marinobacterium</taxon>
    </lineage>
</organism>
<sequence>MSLPGYYIVDLKATREANQVMFMSRSLGASATPAAGNAVVFSEEVVNGDTELYDNGETTRAVLRSTIHQHTGDLMALLHGRPEPHEEEMIA</sequence>
<evidence type="ECO:0000313" key="2">
    <source>
        <dbReference type="Proteomes" id="UP000186895"/>
    </source>
</evidence>
<protein>
    <submittedName>
        <fullName evidence="1">Uncharacterized protein</fullName>
    </submittedName>
</protein>
<dbReference type="RefSeq" id="WP_076462554.1">
    <property type="nucleotide sequence ID" value="NZ_FTMN01000003.1"/>
</dbReference>
<gene>
    <name evidence="1" type="ORF">SAMN05421647_103427</name>
</gene>